<name>A0A8E0TTT9_9CAUL</name>
<feature type="domain" description="Recombinase" evidence="2">
    <location>
        <begin position="184"/>
        <end position="306"/>
    </location>
</feature>
<dbReference type="Gene3D" id="3.40.50.1390">
    <property type="entry name" value="Resolvase, N-terminal catalytic domain"/>
    <property type="match status" value="1"/>
</dbReference>
<accession>A0A8E0TTT9</accession>
<dbReference type="PANTHER" id="PTHR30461:SF23">
    <property type="entry name" value="DNA RECOMBINASE-RELATED"/>
    <property type="match status" value="1"/>
</dbReference>
<dbReference type="FunFam" id="3.40.50.1390:FF:000008">
    <property type="entry name" value="DNA recombinase"/>
    <property type="match status" value="1"/>
</dbReference>
<dbReference type="RefSeq" id="WP_021698615.1">
    <property type="nucleotide sequence ID" value="NZ_BATC01000082.1"/>
</dbReference>
<dbReference type="CDD" id="cd00338">
    <property type="entry name" value="Ser_Recombinase"/>
    <property type="match status" value="1"/>
</dbReference>
<organism evidence="3 4">
    <name type="scientific">Brevundimonas abyssalis TAR-001</name>
    <dbReference type="NCBI Taxonomy" id="1391729"/>
    <lineage>
        <taxon>Bacteria</taxon>
        <taxon>Pseudomonadati</taxon>
        <taxon>Pseudomonadota</taxon>
        <taxon>Alphaproteobacteria</taxon>
        <taxon>Caulobacterales</taxon>
        <taxon>Caulobacteraceae</taxon>
        <taxon>Brevundimonas</taxon>
    </lineage>
</organism>
<evidence type="ECO:0000313" key="4">
    <source>
        <dbReference type="Proteomes" id="UP000016569"/>
    </source>
</evidence>
<evidence type="ECO:0000259" key="1">
    <source>
        <dbReference type="PROSITE" id="PS51736"/>
    </source>
</evidence>
<proteinExistence type="predicted"/>
<protein>
    <submittedName>
        <fullName evidence="3">Recombinase</fullName>
    </submittedName>
</protein>
<keyword evidence="4" id="KW-1185">Reference proteome</keyword>
<dbReference type="InterPro" id="IPR036162">
    <property type="entry name" value="Resolvase-like_N_sf"/>
</dbReference>
<dbReference type="Pfam" id="PF00239">
    <property type="entry name" value="Resolvase"/>
    <property type="match status" value="1"/>
</dbReference>
<gene>
    <name evidence="3" type="ORF">MBEBAB_2771</name>
</gene>
<dbReference type="GO" id="GO:0003677">
    <property type="term" value="F:DNA binding"/>
    <property type="evidence" value="ECO:0007669"/>
    <property type="project" value="InterPro"/>
</dbReference>
<dbReference type="OrthoDB" id="7735915at2"/>
<dbReference type="PROSITE" id="PS51737">
    <property type="entry name" value="RECOMBINASE_DNA_BIND"/>
    <property type="match status" value="1"/>
</dbReference>
<dbReference type="Pfam" id="PF07508">
    <property type="entry name" value="Recombinase"/>
    <property type="match status" value="1"/>
</dbReference>
<dbReference type="SMART" id="SM00857">
    <property type="entry name" value="Resolvase"/>
    <property type="match status" value="1"/>
</dbReference>
<dbReference type="AlphaFoldDB" id="A0A8E0TTT9"/>
<dbReference type="Proteomes" id="UP000016569">
    <property type="component" value="Unassembled WGS sequence"/>
</dbReference>
<dbReference type="GO" id="GO:0000150">
    <property type="term" value="F:DNA strand exchange activity"/>
    <property type="evidence" value="ECO:0007669"/>
    <property type="project" value="InterPro"/>
</dbReference>
<dbReference type="InterPro" id="IPR038109">
    <property type="entry name" value="DNA_bind_recomb_sf"/>
</dbReference>
<reference evidence="4" key="1">
    <citation type="journal article" date="2013" name="Genome Announc.">
        <title>Draft Genome Sequence of the Dimorphic Prosthecate Bacterium Brevundimonas abyssalis TAR-001T.</title>
        <authorList>
            <person name="Tsubouchi T."/>
            <person name="Nishi S."/>
            <person name="Usui K."/>
            <person name="Shimane Y."/>
            <person name="Takaki Y."/>
            <person name="Maruyama T."/>
            <person name="Hatada Y."/>
        </authorList>
    </citation>
    <scope>NUCLEOTIDE SEQUENCE [LARGE SCALE GENOMIC DNA]</scope>
    <source>
        <strain evidence="4">TAR-001</strain>
    </source>
</reference>
<sequence length="467" mass="52190">MKRAAQYLRMSTDHQRYSLGNQAAGIAGFALAEGYDIVRTYEDAGKSGLTLHGRPGLKRLLADVLSGDSDYDAVLVLDVSRWGRFQDPDQAAHYEFLCREAGVAVIYCAEGFANDGAPASTIVKHLKRVMAAEYSRELSDRIRSAKRRQMTSGCLLGAPPPYGIRRELRDPDGNTVCILEKGEQKAVRSWRTYLVRGPKREVRTTRWIFRMFDQEGLAMGEIAQRLNRRKIPSSTDNPWDGTKVRAVLRNELAIGYWVWGKTSVPLKGRRVERPQTEWVRIRVMAPIVTRAMFDRVAARLDAKVRGEQLTRAEMLTRLKRLRTERGGLTRRAIDACPYTPRAETYVRAFGTLAEAFRMIGFNPPTASRWKLKGLRIATLGEVTAALRTLYEAHGYLSHHLIRDAATLPSPSAVSQRYGSLRAAYAAAGYTVSRSEIQRAGWRRRMERLAPAAAALGPDLPAAPSAGT</sequence>
<dbReference type="InterPro" id="IPR006119">
    <property type="entry name" value="Resolv_N"/>
</dbReference>
<dbReference type="PROSITE" id="PS51736">
    <property type="entry name" value="RECOMBINASES_3"/>
    <property type="match status" value="1"/>
</dbReference>
<dbReference type="PANTHER" id="PTHR30461">
    <property type="entry name" value="DNA-INVERTASE FROM LAMBDOID PROPHAGE"/>
    <property type="match status" value="1"/>
</dbReference>
<dbReference type="SUPFAM" id="SSF53041">
    <property type="entry name" value="Resolvase-like"/>
    <property type="match status" value="1"/>
</dbReference>
<dbReference type="InterPro" id="IPR011109">
    <property type="entry name" value="DNA_bind_recombinase_dom"/>
</dbReference>
<dbReference type="EMBL" id="BATC01000082">
    <property type="protein sequence ID" value="GAD60521.1"/>
    <property type="molecule type" value="Genomic_DNA"/>
</dbReference>
<evidence type="ECO:0000259" key="2">
    <source>
        <dbReference type="PROSITE" id="PS51737"/>
    </source>
</evidence>
<feature type="domain" description="Resolvase/invertase-type recombinase catalytic" evidence="1">
    <location>
        <begin position="3"/>
        <end position="153"/>
    </location>
</feature>
<comment type="caution">
    <text evidence="3">The sequence shown here is derived from an EMBL/GenBank/DDBJ whole genome shotgun (WGS) entry which is preliminary data.</text>
</comment>
<dbReference type="InterPro" id="IPR050639">
    <property type="entry name" value="SSR_resolvase"/>
</dbReference>
<evidence type="ECO:0000313" key="3">
    <source>
        <dbReference type="EMBL" id="GAD60521.1"/>
    </source>
</evidence>
<dbReference type="Gene3D" id="3.90.1750.20">
    <property type="entry name" value="Putative Large Serine Recombinase, Chain B, Domain 2"/>
    <property type="match status" value="1"/>
</dbReference>